<keyword evidence="1" id="KW-0880">Kelch repeat</keyword>
<evidence type="ECO:0000256" key="1">
    <source>
        <dbReference type="ARBA" id="ARBA00022441"/>
    </source>
</evidence>
<dbReference type="InterPro" id="IPR015915">
    <property type="entry name" value="Kelch-typ_b-propeller"/>
</dbReference>
<dbReference type="GO" id="GO:0005634">
    <property type="term" value="C:nucleus"/>
    <property type="evidence" value="ECO:0000318"/>
    <property type="project" value="GO_Central"/>
</dbReference>
<dbReference type="EnsemblPlants" id="Zm00001eb346220_T001">
    <property type="protein sequence ID" value="Zm00001eb346220_P001"/>
    <property type="gene ID" value="Zm00001eb346220"/>
</dbReference>
<dbReference type="InParanoid" id="A0A804UGD9"/>
<dbReference type="SUPFAM" id="SSF117281">
    <property type="entry name" value="Kelch motif"/>
    <property type="match status" value="1"/>
</dbReference>
<keyword evidence="2" id="KW-0677">Repeat</keyword>
<dbReference type="PANTHER" id="PTHR46122:SF25">
    <property type="entry name" value="REPEAT-CONTAINING F-BOX FAMILY PROTEIN, PUTATIVE, EXPRESSED-RELATED"/>
    <property type="match status" value="1"/>
</dbReference>
<sequence length="164" mass="19070">MNNVDIKVRRPNLRYWSDNDEVPRIEAELFEVLKDDKYILEEQVQAIAKPLIARTGLLSKLRFHFFWINLNNKLLTCGEEYDLKRHSWRIIENMPEGLNGVTGAPPLIAVVSNKLYAADYSENDLKKYDKKNNRWITLGKLPERSVSMNGWGLAFRACSDCVLR</sequence>
<evidence type="ECO:0000256" key="2">
    <source>
        <dbReference type="ARBA" id="ARBA00022737"/>
    </source>
</evidence>
<dbReference type="AlphaFoldDB" id="A0A804UGD9"/>
<protein>
    <submittedName>
        <fullName evidence="3">Uncharacterized protein</fullName>
    </submittedName>
</protein>
<dbReference type="Gramene" id="Zm00001eb346220_T001">
    <property type="protein sequence ID" value="Zm00001eb346220_P001"/>
    <property type="gene ID" value="Zm00001eb346220"/>
</dbReference>
<dbReference type="Gene3D" id="2.120.10.80">
    <property type="entry name" value="Kelch-type beta propeller"/>
    <property type="match status" value="1"/>
</dbReference>
<proteinExistence type="predicted"/>
<accession>A0A804UGD9</accession>
<reference evidence="4" key="1">
    <citation type="journal article" date="2009" name="Science">
        <title>The B73 maize genome: complexity, diversity, and dynamics.</title>
        <authorList>
            <person name="Schnable P.S."/>
            <person name="Ware D."/>
            <person name="Fulton R.S."/>
            <person name="Stein J.C."/>
            <person name="Wei F."/>
            <person name="Pasternak S."/>
            <person name="Liang C."/>
            <person name="Zhang J."/>
            <person name="Fulton L."/>
            <person name="Graves T.A."/>
            <person name="Minx P."/>
            <person name="Reily A.D."/>
            <person name="Courtney L."/>
            <person name="Kruchowski S.S."/>
            <person name="Tomlinson C."/>
            <person name="Strong C."/>
            <person name="Delehaunty K."/>
            <person name="Fronick C."/>
            <person name="Courtney B."/>
            <person name="Rock S.M."/>
            <person name="Belter E."/>
            <person name="Du F."/>
            <person name="Kim K."/>
            <person name="Abbott R.M."/>
            <person name="Cotton M."/>
            <person name="Levy A."/>
            <person name="Marchetto P."/>
            <person name="Ochoa K."/>
            <person name="Jackson S.M."/>
            <person name="Gillam B."/>
            <person name="Chen W."/>
            <person name="Yan L."/>
            <person name="Higginbotham J."/>
            <person name="Cardenas M."/>
            <person name="Waligorski J."/>
            <person name="Applebaum E."/>
            <person name="Phelps L."/>
            <person name="Falcone J."/>
            <person name="Kanchi K."/>
            <person name="Thane T."/>
            <person name="Scimone A."/>
            <person name="Thane N."/>
            <person name="Henke J."/>
            <person name="Wang T."/>
            <person name="Ruppert J."/>
            <person name="Shah N."/>
            <person name="Rotter K."/>
            <person name="Hodges J."/>
            <person name="Ingenthron E."/>
            <person name="Cordes M."/>
            <person name="Kohlberg S."/>
            <person name="Sgro J."/>
            <person name="Delgado B."/>
            <person name="Mead K."/>
            <person name="Chinwalla A."/>
            <person name="Leonard S."/>
            <person name="Crouse K."/>
            <person name="Collura K."/>
            <person name="Kudrna D."/>
            <person name="Currie J."/>
            <person name="He R."/>
            <person name="Angelova A."/>
            <person name="Rajasekar S."/>
            <person name="Mueller T."/>
            <person name="Lomeli R."/>
            <person name="Scara G."/>
            <person name="Ko A."/>
            <person name="Delaney K."/>
            <person name="Wissotski M."/>
            <person name="Lopez G."/>
            <person name="Campos D."/>
            <person name="Braidotti M."/>
            <person name="Ashley E."/>
            <person name="Golser W."/>
            <person name="Kim H."/>
            <person name="Lee S."/>
            <person name="Lin J."/>
            <person name="Dujmic Z."/>
            <person name="Kim W."/>
            <person name="Talag J."/>
            <person name="Zuccolo A."/>
            <person name="Fan C."/>
            <person name="Sebastian A."/>
            <person name="Kramer M."/>
            <person name="Spiegel L."/>
            <person name="Nascimento L."/>
            <person name="Zutavern T."/>
            <person name="Miller B."/>
            <person name="Ambroise C."/>
            <person name="Muller S."/>
            <person name="Spooner W."/>
            <person name="Narechania A."/>
            <person name="Ren L."/>
            <person name="Wei S."/>
            <person name="Kumari S."/>
            <person name="Faga B."/>
            <person name="Levy M.J."/>
            <person name="McMahan L."/>
            <person name="Van Buren P."/>
            <person name="Vaughn M.W."/>
            <person name="Ying K."/>
            <person name="Yeh C.-T."/>
            <person name="Emrich S.J."/>
            <person name="Jia Y."/>
            <person name="Kalyanaraman A."/>
            <person name="Hsia A.-P."/>
            <person name="Barbazuk W.B."/>
            <person name="Baucom R.S."/>
            <person name="Brutnell T.P."/>
            <person name="Carpita N.C."/>
            <person name="Chaparro C."/>
            <person name="Chia J.-M."/>
            <person name="Deragon J.-M."/>
            <person name="Estill J.C."/>
            <person name="Fu Y."/>
            <person name="Jeddeloh J.A."/>
            <person name="Han Y."/>
            <person name="Lee H."/>
            <person name="Li P."/>
            <person name="Lisch D.R."/>
            <person name="Liu S."/>
            <person name="Liu Z."/>
            <person name="Nagel D.H."/>
            <person name="McCann M.C."/>
            <person name="SanMiguel P."/>
            <person name="Myers A.M."/>
            <person name="Nettleton D."/>
            <person name="Nguyen J."/>
            <person name="Penning B.W."/>
            <person name="Ponnala L."/>
            <person name="Schneider K.L."/>
            <person name="Schwartz D.C."/>
            <person name="Sharma A."/>
            <person name="Soderlund C."/>
            <person name="Springer N.M."/>
            <person name="Sun Q."/>
            <person name="Wang H."/>
            <person name="Waterman M."/>
            <person name="Westerman R."/>
            <person name="Wolfgruber T.K."/>
            <person name="Yang L."/>
            <person name="Yu Y."/>
            <person name="Zhang L."/>
            <person name="Zhou S."/>
            <person name="Zhu Q."/>
            <person name="Bennetzen J.L."/>
            <person name="Dawe R.K."/>
            <person name="Jiang J."/>
            <person name="Jiang N."/>
            <person name="Presting G.G."/>
            <person name="Wessler S.R."/>
            <person name="Aluru S."/>
            <person name="Martienssen R.A."/>
            <person name="Clifton S.W."/>
            <person name="McCombie W.R."/>
            <person name="Wing R.A."/>
            <person name="Wilson R.K."/>
        </authorList>
    </citation>
    <scope>NUCLEOTIDE SEQUENCE [LARGE SCALE GENOMIC DNA]</scope>
    <source>
        <strain evidence="4">cv. B73</strain>
    </source>
</reference>
<organism evidence="3 4">
    <name type="scientific">Zea mays</name>
    <name type="common">Maize</name>
    <dbReference type="NCBI Taxonomy" id="4577"/>
    <lineage>
        <taxon>Eukaryota</taxon>
        <taxon>Viridiplantae</taxon>
        <taxon>Streptophyta</taxon>
        <taxon>Embryophyta</taxon>
        <taxon>Tracheophyta</taxon>
        <taxon>Spermatophyta</taxon>
        <taxon>Magnoliopsida</taxon>
        <taxon>Liliopsida</taxon>
        <taxon>Poales</taxon>
        <taxon>Poaceae</taxon>
        <taxon>PACMAD clade</taxon>
        <taxon>Panicoideae</taxon>
        <taxon>Andropogonodae</taxon>
        <taxon>Andropogoneae</taxon>
        <taxon>Tripsacinae</taxon>
        <taxon>Zea</taxon>
    </lineage>
</organism>
<dbReference type="Proteomes" id="UP000007305">
    <property type="component" value="Chromosome 8"/>
</dbReference>
<dbReference type="PANTHER" id="PTHR46122">
    <property type="entry name" value="GALACTOSE OXIDASE/KELCH REPEAT PROTEIN-RELATED"/>
    <property type="match status" value="1"/>
</dbReference>
<name>A0A804UGD9_MAIZE</name>
<evidence type="ECO:0000313" key="4">
    <source>
        <dbReference type="Proteomes" id="UP000007305"/>
    </source>
</evidence>
<reference evidence="3" key="3">
    <citation type="submission" date="2021-05" db="UniProtKB">
        <authorList>
            <consortium name="EnsemblPlants"/>
        </authorList>
    </citation>
    <scope>IDENTIFICATION</scope>
    <source>
        <strain evidence="3">cv. B73</strain>
    </source>
</reference>
<evidence type="ECO:0000313" key="3">
    <source>
        <dbReference type="EnsemblPlants" id="Zm00001eb346220_P001"/>
    </source>
</evidence>
<dbReference type="InterPro" id="IPR052439">
    <property type="entry name" value="F-box/Kelch-repeat"/>
</dbReference>
<reference evidence="3" key="2">
    <citation type="submission" date="2019-07" db="EMBL/GenBank/DDBJ databases">
        <authorList>
            <person name="Seetharam A."/>
            <person name="Woodhouse M."/>
            <person name="Cannon E."/>
        </authorList>
    </citation>
    <scope>NUCLEOTIDE SEQUENCE [LARGE SCALE GENOMIC DNA]</scope>
    <source>
        <strain evidence="3">cv. B73</strain>
    </source>
</reference>
<keyword evidence="4" id="KW-1185">Reference proteome</keyword>